<dbReference type="EMBL" id="VJMH01007478">
    <property type="protein sequence ID" value="KAF0682968.1"/>
    <property type="molecule type" value="Genomic_DNA"/>
</dbReference>
<sequence length="559" mass="60541">MATKADDGSSRISRVSATAPFELEDDRMTDYDGAASPHEDLALAPGEPLALMSKEAFGLAVQYGARGLLVAGISSTGASIFGNYLNVDQSQLQAFYVDMTLCWAFRVFFGVISDSIPIFGYRRKSYMLIGWSITFICLVIMACIPLGRPYCSDPARCALAMKLGGVHSVDFGDTFDVSAPSRGLPFIVLTVFLSLGCVLATSASDALLVQYARREPISIRGRTQCALYAVRGLGQMAAYAFPALLLNGPSYQGPFSFEIQPNVVYIALSIPAAIAVLNTFYAIVEYPTPPIPAGVYFQGLWELVQKRVTWQLIVFSSLVQAFSSVYPTVSLPGTADISPLAAAVFSIANSLVFSLVLVGVAFYGLHWNWRWAIAISLVASLALNSVVSFLVIWDATRNGWITYSLSMVNVIPNAVGFVVEFFCVIEIAEMGNEAAIFGLFATISSIMPSFMAIWVAWVDSAFDVGYEQVAKDTPEVRMNITYVYVISYGVQLVTLAFLFLLPPQKNSVQELKRYGGSQPKAAVATLVVVFGCLVVCVVSNLLSIFSKTWCLRIAGGQGC</sequence>
<evidence type="ECO:0000313" key="8">
    <source>
        <dbReference type="EMBL" id="KAF0682968.1"/>
    </source>
</evidence>
<keyword evidence="10" id="KW-1185">Reference proteome</keyword>
<reference evidence="9 10" key="1">
    <citation type="submission" date="2019-03" db="EMBL/GenBank/DDBJ databases">
        <authorList>
            <person name="Gaulin E."/>
            <person name="Dumas B."/>
        </authorList>
    </citation>
    <scope>NUCLEOTIDE SEQUENCE [LARGE SCALE GENOMIC DNA]</scope>
    <source>
        <strain evidence="9">CBS 568.67</strain>
    </source>
</reference>
<dbReference type="PANTHER" id="PTHR31585:SF5">
    <property type="entry name" value="RNA-BINDING S4 DOMAIN-CONTAINING PROTEIN"/>
    <property type="match status" value="1"/>
</dbReference>
<evidence type="ECO:0000313" key="9">
    <source>
        <dbReference type="EMBL" id="VFU01612.1"/>
    </source>
</evidence>
<dbReference type="GO" id="GO:0016020">
    <property type="term" value="C:membrane"/>
    <property type="evidence" value="ECO:0007669"/>
    <property type="project" value="UniProtKB-SubCell"/>
</dbReference>
<evidence type="ECO:0000256" key="6">
    <source>
        <dbReference type="ARBA" id="ARBA00023136"/>
    </source>
</evidence>
<feature type="transmembrane region" description="Helical" evidence="7">
    <location>
        <begin position="405"/>
        <end position="428"/>
    </location>
</feature>
<evidence type="ECO:0000313" key="10">
    <source>
        <dbReference type="Proteomes" id="UP000332933"/>
    </source>
</evidence>
<keyword evidence="5 7" id="KW-1133">Transmembrane helix</keyword>
<feature type="transmembrane region" description="Helical" evidence="7">
    <location>
        <begin position="479"/>
        <end position="501"/>
    </location>
</feature>
<evidence type="ECO:0000256" key="4">
    <source>
        <dbReference type="ARBA" id="ARBA00022692"/>
    </source>
</evidence>
<evidence type="ECO:0000256" key="3">
    <source>
        <dbReference type="ARBA" id="ARBA00022448"/>
    </source>
</evidence>
<dbReference type="SUPFAM" id="SSF103473">
    <property type="entry name" value="MFS general substrate transporter"/>
    <property type="match status" value="1"/>
</dbReference>
<dbReference type="InterPro" id="IPR039309">
    <property type="entry name" value="BT1"/>
</dbReference>
<dbReference type="InterPro" id="IPR036259">
    <property type="entry name" value="MFS_trans_sf"/>
</dbReference>
<feature type="transmembrane region" description="Helical" evidence="7">
    <location>
        <begin position="521"/>
        <end position="542"/>
    </location>
</feature>
<gene>
    <name evidence="9" type="primary">Aste57867_24981</name>
    <name evidence="8" type="ORF">As57867_024903</name>
    <name evidence="9" type="ORF">ASTE57867_24981</name>
</gene>
<reference evidence="8" key="2">
    <citation type="submission" date="2019-06" db="EMBL/GenBank/DDBJ databases">
        <title>Genomics analysis of Aphanomyces spp. identifies a new class of oomycete effector associated with host adaptation.</title>
        <authorList>
            <person name="Gaulin E."/>
        </authorList>
    </citation>
    <scope>NUCLEOTIDE SEQUENCE</scope>
    <source>
        <strain evidence="8">CBS 578.67</strain>
    </source>
</reference>
<comment type="similarity">
    <text evidence="2">Belongs to the major facilitator superfamily. Folate-biopterin transporter (TC 2.A.71) family.</text>
</comment>
<evidence type="ECO:0000256" key="1">
    <source>
        <dbReference type="ARBA" id="ARBA00004141"/>
    </source>
</evidence>
<dbReference type="Proteomes" id="UP000332933">
    <property type="component" value="Unassembled WGS sequence"/>
</dbReference>
<name>A0A485LRX0_9STRA</name>
<dbReference type="OrthoDB" id="67791at2759"/>
<feature type="transmembrane region" description="Helical" evidence="7">
    <location>
        <begin position="263"/>
        <end position="284"/>
    </location>
</feature>
<feature type="transmembrane region" description="Helical" evidence="7">
    <location>
        <begin position="125"/>
        <end position="147"/>
    </location>
</feature>
<feature type="transmembrane region" description="Helical" evidence="7">
    <location>
        <begin position="94"/>
        <end position="113"/>
    </location>
</feature>
<feature type="transmembrane region" description="Helical" evidence="7">
    <location>
        <begin position="371"/>
        <end position="393"/>
    </location>
</feature>
<comment type="subcellular location">
    <subcellularLocation>
        <location evidence="1">Membrane</location>
        <topology evidence="1">Multi-pass membrane protein</topology>
    </subcellularLocation>
</comment>
<organism evidence="9 10">
    <name type="scientific">Aphanomyces stellatus</name>
    <dbReference type="NCBI Taxonomy" id="120398"/>
    <lineage>
        <taxon>Eukaryota</taxon>
        <taxon>Sar</taxon>
        <taxon>Stramenopiles</taxon>
        <taxon>Oomycota</taxon>
        <taxon>Saprolegniomycetes</taxon>
        <taxon>Saprolegniales</taxon>
        <taxon>Verrucalvaceae</taxon>
        <taxon>Aphanomyces</taxon>
    </lineage>
</organism>
<dbReference type="Gene3D" id="1.20.1250.20">
    <property type="entry name" value="MFS general substrate transporter like domains"/>
    <property type="match status" value="1"/>
</dbReference>
<feature type="transmembrane region" description="Helical" evidence="7">
    <location>
        <begin position="434"/>
        <end position="458"/>
    </location>
</feature>
<dbReference type="AlphaFoldDB" id="A0A485LRX0"/>
<protein>
    <submittedName>
        <fullName evidence="9">Aste57867_24981 protein</fullName>
    </submittedName>
</protein>
<evidence type="ECO:0000256" key="5">
    <source>
        <dbReference type="ARBA" id="ARBA00022989"/>
    </source>
</evidence>
<accession>A0A485LRX0</accession>
<dbReference type="EMBL" id="CAADRA010007504">
    <property type="protein sequence ID" value="VFU01612.1"/>
    <property type="molecule type" value="Genomic_DNA"/>
</dbReference>
<dbReference type="PANTHER" id="PTHR31585">
    <property type="entry name" value="FOLATE-BIOPTERIN TRANSPORTER 1, CHLOROPLASTIC"/>
    <property type="match status" value="1"/>
</dbReference>
<keyword evidence="3" id="KW-0813">Transport</keyword>
<dbReference type="Pfam" id="PF03092">
    <property type="entry name" value="BT1"/>
    <property type="match status" value="1"/>
</dbReference>
<keyword evidence="6 7" id="KW-0472">Membrane</keyword>
<feature type="transmembrane region" description="Helical" evidence="7">
    <location>
        <begin position="186"/>
        <end position="212"/>
    </location>
</feature>
<proteinExistence type="inferred from homology"/>
<feature type="transmembrane region" description="Helical" evidence="7">
    <location>
        <begin position="341"/>
        <end position="365"/>
    </location>
</feature>
<feature type="transmembrane region" description="Helical" evidence="7">
    <location>
        <begin position="63"/>
        <end position="82"/>
    </location>
</feature>
<evidence type="ECO:0000256" key="7">
    <source>
        <dbReference type="SAM" id="Phobius"/>
    </source>
</evidence>
<evidence type="ECO:0000256" key="2">
    <source>
        <dbReference type="ARBA" id="ARBA00007015"/>
    </source>
</evidence>
<keyword evidence="4 7" id="KW-0812">Transmembrane</keyword>